<dbReference type="Proteomes" id="UP000228996">
    <property type="component" value="Unassembled WGS sequence"/>
</dbReference>
<protein>
    <recommendedName>
        <fullName evidence="4">Bacterial Ig-like domain-containing protein</fullName>
    </recommendedName>
</protein>
<dbReference type="Pfam" id="PF09136">
    <property type="entry name" value="Glucodextran_B"/>
    <property type="match status" value="1"/>
</dbReference>
<dbReference type="InterPro" id="IPR013783">
    <property type="entry name" value="Ig-like_fold"/>
</dbReference>
<organism evidence="2 3">
    <name type="scientific">Candidatus Shapirobacteria bacterium CG08_land_8_20_14_0_20_39_18</name>
    <dbReference type="NCBI Taxonomy" id="1974883"/>
    <lineage>
        <taxon>Bacteria</taxon>
        <taxon>Candidatus Shapironibacteriota</taxon>
    </lineage>
</organism>
<keyword evidence="1" id="KW-0472">Membrane</keyword>
<keyword evidence="1" id="KW-0812">Transmembrane</keyword>
<name>A0A2M6XBU5_9BACT</name>
<evidence type="ECO:0000313" key="2">
    <source>
        <dbReference type="EMBL" id="PIU03136.1"/>
    </source>
</evidence>
<evidence type="ECO:0000313" key="3">
    <source>
        <dbReference type="Proteomes" id="UP000228996"/>
    </source>
</evidence>
<evidence type="ECO:0000256" key="1">
    <source>
        <dbReference type="SAM" id="Phobius"/>
    </source>
</evidence>
<keyword evidence="1" id="KW-1133">Transmembrane helix</keyword>
<feature type="transmembrane region" description="Helical" evidence="1">
    <location>
        <begin position="20"/>
        <end position="42"/>
    </location>
</feature>
<dbReference type="AlphaFoldDB" id="A0A2M6XBU5"/>
<dbReference type="EMBL" id="PEYO01000022">
    <property type="protein sequence ID" value="PIU03136.1"/>
    <property type="molecule type" value="Genomic_DNA"/>
</dbReference>
<comment type="caution">
    <text evidence="2">The sequence shown here is derived from an EMBL/GenBank/DDBJ whole genome shotgun (WGS) entry which is preliminary data.</text>
</comment>
<evidence type="ECO:0008006" key="4">
    <source>
        <dbReference type="Google" id="ProtNLM"/>
    </source>
</evidence>
<gene>
    <name evidence="2" type="ORF">COT44_04550</name>
</gene>
<accession>A0A2M6XBU5</accession>
<dbReference type="Gene3D" id="2.60.40.10">
    <property type="entry name" value="Immunoglobulins"/>
    <property type="match status" value="2"/>
</dbReference>
<proteinExistence type="predicted"/>
<sequence length="237" mass="25814">MKRFYSRLARKEETRSRRQIFIYGGLSVIFLICLVIFGIPLLTKLAFVFSSKQNSSVTENSLPLSAPVLNSVPQATNSASISFSGMSSDKTQVEIFLNNALYTTVPVNNGSFQAQNIQLNEGNNTFYSQAINSSGGKSQPSDTLNILLKTTLPTLIIDKPADNSQFSGSNQRNLSISGKTDPDCTISLNDHLAIMGKDGNFSYTFTLNEGDNALKIVATDQAGNQTEKDLTINYSSN</sequence>
<reference evidence="3" key="1">
    <citation type="submission" date="2017-09" db="EMBL/GenBank/DDBJ databases">
        <title>Depth-based differentiation of microbial function through sediment-hosted aquifers and enrichment of novel symbionts in the deep terrestrial subsurface.</title>
        <authorList>
            <person name="Probst A.J."/>
            <person name="Ladd B."/>
            <person name="Jarett J.K."/>
            <person name="Geller-Mcgrath D.E."/>
            <person name="Sieber C.M.K."/>
            <person name="Emerson J.B."/>
            <person name="Anantharaman K."/>
            <person name="Thomas B.C."/>
            <person name="Malmstrom R."/>
            <person name="Stieglmeier M."/>
            <person name="Klingl A."/>
            <person name="Woyke T."/>
            <person name="Ryan C.M."/>
            <person name="Banfield J.F."/>
        </authorList>
    </citation>
    <scope>NUCLEOTIDE SEQUENCE [LARGE SCALE GENOMIC DNA]</scope>
</reference>